<feature type="non-terminal residue" evidence="2">
    <location>
        <position position="1"/>
    </location>
</feature>
<feature type="compositionally biased region" description="Low complexity" evidence="1">
    <location>
        <begin position="581"/>
        <end position="595"/>
    </location>
</feature>
<organism evidence="2 3">
    <name type="scientific">Scytalidium lignicola</name>
    <name type="common">Hyphomycete</name>
    <dbReference type="NCBI Taxonomy" id="5539"/>
    <lineage>
        <taxon>Eukaryota</taxon>
        <taxon>Fungi</taxon>
        <taxon>Dikarya</taxon>
        <taxon>Ascomycota</taxon>
        <taxon>Pezizomycotina</taxon>
        <taxon>Leotiomycetes</taxon>
        <taxon>Leotiomycetes incertae sedis</taxon>
        <taxon>Scytalidium</taxon>
    </lineage>
</organism>
<dbReference type="AlphaFoldDB" id="A0A3E2HFG2"/>
<protein>
    <submittedName>
        <fullName evidence="2">Uncharacterized protein</fullName>
    </submittedName>
</protein>
<feature type="non-terminal residue" evidence="2">
    <location>
        <position position="687"/>
    </location>
</feature>
<accession>A0A3E2HFG2</accession>
<feature type="region of interest" description="Disordered" evidence="1">
    <location>
        <begin position="576"/>
        <end position="596"/>
    </location>
</feature>
<dbReference type="OMA" id="QTIGYHC"/>
<dbReference type="OrthoDB" id="4798537at2759"/>
<dbReference type="EMBL" id="NCSJ02000060">
    <property type="protein sequence ID" value="RFU32164.1"/>
    <property type="molecule type" value="Genomic_DNA"/>
</dbReference>
<dbReference type="Proteomes" id="UP000258309">
    <property type="component" value="Unassembled WGS sequence"/>
</dbReference>
<gene>
    <name evidence="2" type="ORF">B7463_g4189</name>
</gene>
<keyword evidence="3" id="KW-1185">Reference proteome</keyword>
<proteinExistence type="predicted"/>
<evidence type="ECO:0000313" key="3">
    <source>
        <dbReference type="Proteomes" id="UP000258309"/>
    </source>
</evidence>
<evidence type="ECO:0000313" key="2">
    <source>
        <dbReference type="EMBL" id="RFU32164.1"/>
    </source>
</evidence>
<sequence length="687" mass="76487">MLRNFNKVQSLSNGAGSAGGPCLKAPGTGFVGEAGSKIPAHITLHIDLSDKGAKPLFGLAAAKALIMDSLPRELLELILLWDVRMCRCEKNIILSLRRVCKAFDAALKPYVFKTVQLEFSRFLRTGDTPAIEALERVGSICNAIYVDMMVIRDAEEITRLNEVFHGIMVKVPEMGPLLESLGRYCMNQSTFDETDYRERMNKVLLATPNLTRLKLNLPFQVVGRTSHTSTILLATTFACVAQRPEEYRPIETLVIDHVSDTTLNKICNNPVDVSNTLKVFSELKNLVISIKRQESRTSPMTLFTRNLWFLIQKAAYLESLCIIGWNVKRDASRKHTVEVPFTPYNEWQMRSLPYDITLGAPAPTNLRYLELKRVDMDPVALMSLLDINAHSLRELYLNEVYIKIFGSADKERTCLWIGHGPDVRKPEKCIWIADEIRRNKNLKLDILRATGLGYDDFDVDRNSPWPNYDLTDPNPLNRSFDQRFVEAALGIAPEVPRLVEKVSQTGVSGSAGEDISMSSSSGSVLETALAVSNETGHLYVSSPSNTGVETSPAGALTNSEDLSIFTGSRAIDEQSAAEGILSTSGTLSTTSASSAEQGPYQIRAVDGTTTATKIVNTNKVKRGDYDAETFQRKHNTTSHFKRCIDGYFFNHNEQALKELQRIITVADRGMQLLAEEIQRNHALRNMG</sequence>
<comment type="caution">
    <text evidence="2">The sequence shown here is derived from an EMBL/GenBank/DDBJ whole genome shotgun (WGS) entry which is preliminary data.</text>
</comment>
<evidence type="ECO:0000256" key="1">
    <source>
        <dbReference type="SAM" id="MobiDB-lite"/>
    </source>
</evidence>
<dbReference type="STRING" id="5539.A0A3E2HFG2"/>
<reference evidence="2 3" key="1">
    <citation type="submission" date="2018-05" db="EMBL/GenBank/DDBJ databases">
        <title>Draft genome sequence of Scytalidium lignicola DSM 105466, a ubiquitous saprotrophic fungus.</title>
        <authorList>
            <person name="Buettner E."/>
            <person name="Gebauer A.M."/>
            <person name="Hofrichter M."/>
            <person name="Liers C."/>
            <person name="Kellner H."/>
        </authorList>
    </citation>
    <scope>NUCLEOTIDE SEQUENCE [LARGE SCALE GENOMIC DNA]</scope>
    <source>
        <strain evidence="2 3">DSM 105466</strain>
    </source>
</reference>
<name>A0A3E2HFG2_SCYLI</name>